<dbReference type="InterPro" id="IPR002935">
    <property type="entry name" value="SAM_O-MeTrfase"/>
</dbReference>
<evidence type="ECO:0000256" key="1">
    <source>
        <dbReference type="ARBA" id="ARBA00022603"/>
    </source>
</evidence>
<dbReference type="PANTHER" id="PTHR43167:SF1">
    <property type="entry name" value="PUTATIVE (AFU_ORTHOLOGUE AFUA_6G01830)-RELATED"/>
    <property type="match status" value="1"/>
</dbReference>
<keyword evidence="3" id="KW-0949">S-adenosyl-L-methionine</keyword>
<dbReference type="InterPro" id="IPR029063">
    <property type="entry name" value="SAM-dependent_MTases_sf"/>
</dbReference>
<keyword evidence="1 5" id="KW-0489">Methyltransferase</keyword>
<accession>A0A8H6RLP2</accession>
<dbReference type="AlphaFoldDB" id="A0A8H6RLP2"/>
<comment type="caution">
    <text evidence="5">The sequence shown here is derived from an EMBL/GenBank/DDBJ whole genome shotgun (WGS) entry which is preliminary data.</text>
</comment>
<gene>
    <name evidence="5" type="ORF">HII31_04538</name>
</gene>
<evidence type="ECO:0000256" key="3">
    <source>
        <dbReference type="ARBA" id="ARBA00022691"/>
    </source>
</evidence>
<dbReference type="Pfam" id="PF13578">
    <property type="entry name" value="Methyltransf_24"/>
    <property type="match status" value="1"/>
</dbReference>
<dbReference type="PANTHER" id="PTHR43167">
    <property type="entry name" value="PUTATIVE (AFU_ORTHOLOGUE AFUA_6G01830)-RELATED"/>
    <property type="match status" value="1"/>
</dbReference>
<dbReference type="Gene3D" id="3.40.50.150">
    <property type="entry name" value="Vaccinia Virus protein VP39"/>
    <property type="match status" value="1"/>
</dbReference>
<comment type="similarity">
    <text evidence="4">Belongs to the class I-like SAM-binding methyltransferase superfamily. Cation-dependent O-methyltransferase family.</text>
</comment>
<dbReference type="GO" id="GO:0032259">
    <property type="term" value="P:methylation"/>
    <property type="evidence" value="ECO:0007669"/>
    <property type="project" value="UniProtKB-KW"/>
</dbReference>
<dbReference type="EMBL" id="JABCIY010000065">
    <property type="protein sequence ID" value="KAF7194130.1"/>
    <property type="molecule type" value="Genomic_DNA"/>
</dbReference>
<dbReference type="Proteomes" id="UP000660729">
    <property type="component" value="Unassembled WGS sequence"/>
</dbReference>
<dbReference type="PROSITE" id="PS51682">
    <property type="entry name" value="SAM_OMT_I"/>
    <property type="match status" value="1"/>
</dbReference>
<dbReference type="SUPFAM" id="SSF53335">
    <property type="entry name" value="S-adenosyl-L-methionine-dependent methyltransferases"/>
    <property type="match status" value="1"/>
</dbReference>
<sequence length="259" mass="28200">MATPALVSPPANVMDSITPKSIKAPGHVLELLRRLHRKSLDQEAEIKASGAVEEIKSHASGDPKERKQLIDNLMRDKFIALVPDKAVYMYNMVRASRALHVVECGTSYGVSTIYLALAVGQNAAIAGKKPGSARVIATENEAAKAAQARAHWKEAGDSVMPWIDIREGDILETLQHDVADVDFVLFDIWSPMALPILKTLEPKLRNGAMLLTDNTISAAEGYAEFLSYIKADGSPYTTMTLPFEDGLELTLYSPNLVAV</sequence>
<dbReference type="OrthoDB" id="3649413at2759"/>
<name>A0A8H6RLP2_9PEZI</name>
<evidence type="ECO:0000256" key="2">
    <source>
        <dbReference type="ARBA" id="ARBA00022679"/>
    </source>
</evidence>
<protein>
    <submittedName>
        <fullName evidence="5">Catechol O-methyltransferase A</fullName>
    </submittedName>
</protein>
<evidence type="ECO:0000313" key="6">
    <source>
        <dbReference type="Proteomes" id="UP000660729"/>
    </source>
</evidence>
<evidence type="ECO:0000256" key="4">
    <source>
        <dbReference type="ARBA" id="ARBA00023453"/>
    </source>
</evidence>
<evidence type="ECO:0000313" key="5">
    <source>
        <dbReference type="EMBL" id="KAF7194130.1"/>
    </source>
</evidence>
<proteinExistence type="inferred from homology"/>
<dbReference type="GO" id="GO:0008171">
    <property type="term" value="F:O-methyltransferase activity"/>
    <property type="evidence" value="ECO:0007669"/>
    <property type="project" value="InterPro"/>
</dbReference>
<keyword evidence="2 5" id="KW-0808">Transferase</keyword>
<reference evidence="5" key="1">
    <citation type="submission" date="2020-04" db="EMBL/GenBank/DDBJ databases">
        <title>Draft genome resource of the tomato pathogen Pseudocercospora fuligena.</title>
        <authorList>
            <person name="Zaccaron A."/>
        </authorList>
    </citation>
    <scope>NUCLEOTIDE SEQUENCE</scope>
    <source>
        <strain evidence="5">PF001</strain>
    </source>
</reference>
<organism evidence="5 6">
    <name type="scientific">Pseudocercospora fuligena</name>
    <dbReference type="NCBI Taxonomy" id="685502"/>
    <lineage>
        <taxon>Eukaryota</taxon>
        <taxon>Fungi</taxon>
        <taxon>Dikarya</taxon>
        <taxon>Ascomycota</taxon>
        <taxon>Pezizomycotina</taxon>
        <taxon>Dothideomycetes</taxon>
        <taxon>Dothideomycetidae</taxon>
        <taxon>Mycosphaerellales</taxon>
        <taxon>Mycosphaerellaceae</taxon>
        <taxon>Pseudocercospora</taxon>
    </lineage>
</organism>
<keyword evidence="6" id="KW-1185">Reference proteome</keyword>